<dbReference type="Gene3D" id="3.30.700.10">
    <property type="entry name" value="Glycoprotein, Type 4 Pilin"/>
    <property type="match status" value="1"/>
</dbReference>
<dbReference type="NCBIfam" id="TIGR02532">
    <property type="entry name" value="IV_pilin_GFxxxE"/>
    <property type="match status" value="1"/>
</dbReference>
<keyword evidence="1" id="KW-0812">Transmembrane</keyword>
<dbReference type="STRING" id="225848.Sps_05345"/>
<dbReference type="AlphaFoldDB" id="A0A1S6HY98"/>
<dbReference type="OrthoDB" id="5902365at2"/>
<dbReference type="InterPro" id="IPR012902">
    <property type="entry name" value="N_methyl_site"/>
</dbReference>
<dbReference type="InterPro" id="IPR045584">
    <property type="entry name" value="Pilin-like"/>
</dbReference>
<proteinExistence type="predicted"/>
<keyword evidence="3" id="KW-1185">Reference proteome</keyword>
<dbReference type="RefSeq" id="WP_077755204.1">
    <property type="nucleotide sequence ID" value="NZ_CP014782.1"/>
</dbReference>
<dbReference type="KEGG" id="spsw:Sps_05345"/>
<dbReference type="PROSITE" id="PS00409">
    <property type="entry name" value="PROKAR_NTER_METHYL"/>
    <property type="match status" value="1"/>
</dbReference>
<dbReference type="Pfam" id="PF07963">
    <property type="entry name" value="N_methyl"/>
    <property type="match status" value="1"/>
</dbReference>
<dbReference type="Proteomes" id="UP000189545">
    <property type="component" value="Chromosome"/>
</dbReference>
<keyword evidence="1" id="KW-1133">Transmembrane helix</keyword>
<protein>
    <submittedName>
        <fullName evidence="2">Prepilin-type N-terminal cleavage/methylation domain-containing protein</fullName>
    </submittedName>
</protein>
<dbReference type="EMBL" id="CP014782">
    <property type="protein sequence ID" value="AQS40414.1"/>
    <property type="molecule type" value="Genomic_DNA"/>
</dbReference>
<feature type="transmembrane region" description="Helical" evidence="1">
    <location>
        <begin position="12"/>
        <end position="33"/>
    </location>
</feature>
<reference evidence="2 3" key="1">
    <citation type="submission" date="2016-03" db="EMBL/GenBank/DDBJ databases">
        <title>Complete genome sequence of Shewanella psychrophila WP2, a deep sea bacterium isolated from west Pacific sediment.</title>
        <authorList>
            <person name="Xu G."/>
            <person name="Jian H."/>
        </authorList>
    </citation>
    <scope>NUCLEOTIDE SEQUENCE [LARGE SCALE GENOMIC DNA]</scope>
    <source>
        <strain evidence="2 3">WP2</strain>
    </source>
</reference>
<dbReference type="SUPFAM" id="SSF54523">
    <property type="entry name" value="Pili subunits"/>
    <property type="match status" value="1"/>
</dbReference>
<keyword evidence="1" id="KW-0472">Membrane</keyword>
<accession>A0A1S6HY98</accession>
<sequence length="173" mass="18441">MNKIKQQGFTLIELVVVIIILGILAVTAAPKFINLQSDARESTLSGMQAALQGANSLVFSKAAIAGVETENNQDVELATGVTIELDYGYIKSFGAEATTILNLEIALDMQFEEITAAGTVATEDWGVRSTGSTITFVPKGKAPNGDCRLDYTEASETNDVITLPTYNLVDTDC</sequence>
<evidence type="ECO:0000256" key="1">
    <source>
        <dbReference type="SAM" id="Phobius"/>
    </source>
</evidence>
<gene>
    <name evidence="2" type="ORF">Sps_05345</name>
</gene>
<name>A0A1S6HY98_9GAMM</name>
<evidence type="ECO:0000313" key="2">
    <source>
        <dbReference type="EMBL" id="AQS40414.1"/>
    </source>
</evidence>
<organism evidence="2 3">
    <name type="scientific">Shewanella psychrophila</name>
    <dbReference type="NCBI Taxonomy" id="225848"/>
    <lineage>
        <taxon>Bacteria</taxon>
        <taxon>Pseudomonadati</taxon>
        <taxon>Pseudomonadota</taxon>
        <taxon>Gammaproteobacteria</taxon>
        <taxon>Alteromonadales</taxon>
        <taxon>Shewanellaceae</taxon>
        <taxon>Shewanella</taxon>
    </lineage>
</organism>
<evidence type="ECO:0000313" key="3">
    <source>
        <dbReference type="Proteomes" id="UP000189545"/>
    </source>
</evidence>